<proteinExistence type="predicted"/>
<dbReference type="Pfam" id="PF12275">
    <property type="entry name" value="DUF3616"/>
    <property type="match status" value="1"/>
</dbReference>
<protein>
    <recommendedName>
        <fullName evidence="1">DUF3616 domain-containing protein</fullName>
    </recommendedName>
</protein>
<dbReference type="InterPro" id="IPR022060">
    <property type="entry name" value="DUF3616"/>
</dbReference>
<reference evidence="2 3" key="1">
    <citation type="submission" date="2016-10" db="EMBL/GenBank/DDBJ databases">
        <authorList>
            <person name="Varghese N."/>
            <person name="Submissions S."/>
        </authorList>
    </citation>
    <scope>NUCLEOTIDE SEQUENCE [LARGE SCALE GENOMIC DNA]</scope>
    <source>
        <strain evidence="2 3">DSM 18839</strain>
    </source>
</reference>
<dbReference type="EMBL" id="FNBW01000004">
    <property type="protein sequence ID" value="SDF50695.1"/>
    <property type="molecule type" value="Genomic_DNA"/>
</dbReference>
<keyword evidence="3" id="KW-1185">Reference proteome</keyword>
<dbReference type="Proteomes" id="UP000198615">
    <property type="component" value="Unassembled WGS sequence"/>
</dbReference>
<dbReference type="RefSeq" id="WP_175474141.1">
    <property type="nucleotide sequence ID" value="NZ_FNBW01000004.1"/>
</dbReference>
<accession>A0A8G2EXQ4</accession>
<name>A0A8G2EXQ4_9PROT</name>
<dbReference type="AlphaFoldDB" id="A0A8G2EXQ4"/>
<sequence>MTADAANDAANPDAPWPTVATPRRRVRLDFQHHADVDAVFDPVRQDLSALAVLDRSMWLACDETTTIEQLTRTGGARWSDHQTHNLHEAFDLHGDEGDEIDIEGLAIDDGWLWITGSHGLTRKKPKWHETDPAVAMNRLTEVKSNVARRVIGRLPLVDAGNGTWMPSLTETEDGRRPSSVRLRKGRTAFTKSLAKDIHLGRFMDIPCKENGFDIEGIAARGDRVLLGLRGPVLRGWAVILELRMKMTKSGHLKPRRIGPDGERYRKYFIDLEGLGIRDLQADGDDLLILAGPTMDLDGPVALIRWPGAWTTSALKQAVIPYQKLERVIDLPYGYGTDHAEGIALTERSDGGRELMVVYDSPAQGRLSDETAIRADLFAID</sequence>
<feature type="domain" description="DUF3616" evidence="1">
    <location>
        <begin position="46"/>
        <end position="375"/>
    </location>
</feature>
<gene>
    <name evidence="2" type="ORF">SAMN05660686_01473</name>
</gene>
<organism evidence="2 3">
    <name type="scientific">Thalassobaculum litoreum DSM 18839</name>
    <dbReference type="NCBI Taxonomy" id="1123362"/>
    <lineage>
        <taxon>Bacteria</taxon>
        <taxon>Pseudomonadati</taxon>
        <taxon>Pseudomonadota</taxon>
        <taxon>Alphaproteobacteria</taxon>
        <taxon>Rhodospirillales</taxon>
        <taxon>Thalassobaculaceae</taxon>
        <taxon>Thalassobaculum</taxon>
    </lineage>
</organism>
<evidence type="ECO:0000313" key="2">
    <source>
        <dbReference type="EMBL" id="SDF50695.1"/>
    </source>
</evidence>
<evidence type="ECO:0000259" key="1">
    <source>
        <dbReference type="Pfam" id="PF12275"/>
    </source>
</evidence>
<comment type="caution">
    <text evidence="2">The sequence shown here is derived from an EMBL/GenBank/DDBJ whole genome shotgun (WGS) entry which is preliminary data.</text>
</comment>
<evidence type="ECO:0000313" key="3">
    <source>
        <dbReference type="Proteomes" id="UP000198615"/>
    </source>
</evidence>